<gene>
    <name evidence="2" type="ORF">HMPREF9440_01318</name>
</gene>
<reference evidence="2 3" key="1">
    <citation type="submission" date="2011-11" db="EMBL/GenBank/DDBJ databases">
        <authorList>
            <person name="Weinstock G."/>
            <person name="Sodergren E."/>
            <person name="Clifton S."/>
            <person name="Fulton L."/>
            <person name="Fulton B."/>
            <person name="Courtney L."/>
            <person name="Fronick C."/>
            <person name="Harrison M."/>
            <person name="Strong C."/>
            <person name="Farmer C."/>
            <person name="Delahaunty K."/>
            <person name="Markovic C."/>
            <person name="Hall O."/>
            <person name="Minx P."/>
            <person name="Tomlinson C."/>
            <person name="Mitreva M."/>
            <person name="Hou S."/>
            <person name="Chen J."/>
            <person name="Wollam A."/>
            <person name="Pepin K.H."/>
            <person name="Johnson M."/>
            <person name="Bhonagiri V."/>
            <person name="Zhang X."/>
            <person name="Suruliraj S."/>
            <person name="Warren W."/>
            <person name="Chinwalla A."/>
            <person name="Mardis E.R."/>
            <person name="Wilson R.K."/>
        </authorList>
    </citation>
    <scope>NUCLEOTIDE SEQUENCE [LARGE SCALE GENOMIC DNA]</scope>
    <source>
        <strain evidence="2 3">YIT 11816</strain>
    </source>
</reference>
<evidence type="ECO:0000256" key="1">
    <source>
        <dbReference type="SAM" id="MobiDB-lite"/>
    </source>
</evidence>
<dbReference type="STRING" id="762967.HMPREF9440_01318"/>
<dbReference type="HOGENOM" id="CLU_2693947_0_0_4"/>
<feature type="region of interest" description="Disordered" evidence="1">
    <location>
        <begin position="32"/>
        <end position="83"/>
    </location>
</feature>
<dbReference type="AlphaFoldDB" id="H3KF02"/>
<keyword evidence="2" id="KW-0132">Cell division</keyword>
<dbReference type="EMBL" id="AFBQ01000182">
    <property type="protein sequence ID" value="EHY31307.1"/>
    <property type="molecule type" value="Genomic_DNA"/>
</dbReference>
<accession>H3KF02</accession>
<name>H3KF02_9BURK</name>
<evidence type="ECO:0000313" key="2">
    <source>
        <dbReference type="EMBL" id="EHY31307.1"/>
    </source>
</evidence>
<protein>
    <submittedName>
        <fullName evidence="2">Cell division protein FtsB domain protein</fullName>
    </submittedName>
</protein>
<dbReference type="Proteomes" id="UP000004956">
    <property type="component" value="Unassembled WGS sequence"/>
</dbReference>
<keyword evidence="3" id="KW-1185">Reference proteome</keyword>
<comment type="caution">
    <text evidence="2">The sequence shown here is derived from an EMBL/GenBank/DDBJ whole genome shotgun (WGS) entry which is preliminary data.</text>
</comment>
<proteinExistence type="predicted"/>
<sequence length="83" mass="9514">MENRRDAIEERARRQLSMIRENEVLFRLEAPGAAKGGLTREGMPDFRAPDIAAGAQPTFEPKKSDLYYAPKNQRAPKARDRRE</sequence>
<evidence type="ECO:0000313" key="3">
    <source>
        <dbReference type="Proteomes" id="UP000004956"/>
    </source>
</evidence>
<organism evidence="2 3">
    <name type="scientific">Sutterella parvirubra YIT 11816</name>
    <dbReference type="NCBI Taxonomy" id="762967"/>
    <lineage>
        <taxon>Bacteria</taxon>
        <taxon>Pseudomonadati</taxon>
        <taxon>Pseudomonadota</taxon>
        <taxon>Betaproteobacteria</taxon>
        <taxon>Burkholderiales</taxon>
        <taxon>Sutterellaceae</taxon>
        <taxon>Sutterella</taxon>
    </lineage>
</organism>
<dbReference type="GO" id="GO:0051301">
    <property type="term" value="P:cell division"/>
    <property type="evidence" value="ECO:0007669"/>
    <property type="project" value="UniProtKB-KW"/>
</dbReference>
<keyword evidence="2" id="KW-0131">Cell cycle</keyword>
<dbReference type="PATRIC" id="fig|762967.3.peg.1035"/>